<keyword evidence="2" id="KW-1185">Reference proteome</keyword>
<evidence type="ECO:0000313" key="1">
    <source>
        <dbReference type="EMBL" id="CDM21635.1"/>
    </source>
</evidence>
<dbReference type="Pfam" id="PF11123">
    <property type="entry name" value="DNA_Packaging_2"/>
    <property type="match status" value="1"/>
</dbReference>
<dbReference type="GeneID" id="18499563"/>
<evidence type="ECO:0000313" key="2">
    <source>
        <dbReference type="Proteomes" id="UP000019157"/>
    </source>
</evidence>
<dbReference type="EMBL" id="HG818824">
    <property type="protein sequence ID" value="CDM21635.1"/>
    <property type="molecule type" value="Genomic_DNA"/>
</dbReference>
<dbReference type="OrthoDB" id="24629at10239"/>
<dbReference type="InterPro" id="IPR024345">
    <property type="entry name" value="DNA_matur_Phage_T7-like"/>
</dbReference>
<dbReference type="RefSeq" id="YP_009004206.1">
    <property type="nucleotide sequence ID" value="NC_023548.1"/>
</dbReference>
<dbReference type="KEGG" id="vg:18499563"/>
<reference evidence="1 2" key="1">
    <citation type="journal article" date="2014" name="Genome Announc.">
        <title>Complete Genome Sequences of Two Citrobacter rodentium Bacteriophages, CR8 and CR44b.</title>
        <authorList>
            <person name="Toribio A.L."/>
            <person name="Pickard D."/>
            <person name="Cerdeno-Tarraga A.M."/>
            <person name="Petty N.K."/>
            <person name="Thomson N."/>
            <person name="Salmond G."/>
            <person name="Dougan G."/>
        </authorList>
    </citation>
    <scope>NUCLEOTIDE SEQUENCE [LARGE SCALE GENOMIC DNA]</scope>
</reference>
<name>W6PPP8_9CAUD</name>
<organism evidence="1 2">
    <name type="scientific">Citrobacter phage CR8</name>
    <dbReference type="NCBI Taxonomy" id="1455076"/>
    <lineage>
        <taxon>Viruses</taxon>
        <taxon>Duplodnaviria</taxon>
        <taxon>Heunggongvirae</taxon>
        <taxon>Uroviricota</taxon>
        <taxon>Caudoviricetes</taxon>
        <taxon>Autographivirales</taxon>
        <taxon>Autotranscriptaviridae</taxon>
        <taxon>Studiervirinae</taxon>
        <taxon>Caroctavirus</taxon>
        <taxon>Caroctavirus CR8</taxon>
    </lineage>
</organism>
<accession>W6PPP8</accession>
<dbReference type="Proteomes" id="UP000019157">
    <property type="component" value="Segment"/>
</dbReference>
<gene>
    <name evidence="1" type="primary">18</name>
</gene>
<proteinExistence type="predicted"/>
<sequence>MSFELEMERMLQALATQEAKYLLEDFKNPEKRTPQLYGSVNKLLTRYAFQLSKIAVDEKALADMQELEKLYEANQKAMDDDDTYGYTVQ</sequence>
<protein>
    <submittedName>
        <fullName evidence="1">Predicted DNA packaging protein A or DNA maturase A</fullName>
    </submittedName>
</protein>